<evidence type="ECO:0000256" key="1">
    <source>
        <dbReference type="SAM" id="Phobius"/>
    </source>
</evidence>
<keyword evidence="1" id="KW-1133">Transmembrane helix</keyword>
<keyword evidence="1" id="KW-0812">Transmembrane</keyword>
<feature type="transmembrane region" description="Helical" evidence="1">
    <location>
        <begin position="107"/>
        <end position="128"/>
    </location>
</feature>
<reference evidence="2 3" key="1">
    <citation type="submission" date="2021-01" db="EMBL/GenBank/DDBJ databases">
        <title>Whole genome shotgun sequence of Catellatospora bangladeshensis NBRC 107357.</title>
        <authorList>
            <person name="Komaki H."/>
            <person name="Tamura T."/>
        </authorList>
    </citation>
    <scope>NUCLEOTIDE SEQUENCE [LARGE SCALE GENOMIC DNA]</scope>
    <source>
        <strain evidence="2 3">NBRC 107357</strain>
    </source>
</reference>
<feature type="transmembrane region" description="Helical" evidence="1">
    <location>
        <begin position="49"/>
        <end position="71"/>
    </location>
</feature>
<accession>A0A8J3NHI9</accession>
<keyword evidence="1" id="KW-0472">Membrane</keyword>
<name>A0A8J3NHI9_9ACTN</name>
<comment type="caution">
    <text evidence="2">The sequence shown here is derived from an EMBL/GenBank/DDBJ whole genome shotgun (WGS) entry which is preliminary data.</text>
</comment>
<dbReference type="RefSeq" id="WP_203742841.1">
    <property type="nucleotide sequence ID" value="NZ_BONF01000008.1"/>
</dbReference>
<feature type="transmembrane region" description="Helical" evidence="1">
    <location>
        <begin position="12"/>
        <end position="37"/>
    </location>
</feature>
<organism evidence="2 3">
    <name type="scientific">Catellatospora bangladeshensis</name>
    <dbReference type="NCBI Taxonomy" id="310355"/>
    <lineage>
        <taxon>Bacteria</taxon>
        <taxon>Bacillati</taxon>
        <taxon>Actinomycetota</taxon>
        <taxon>Actinomycetes</taxon>
        <taxon>Micromonosporales</taxon>
        <taxon>Micromonosporaceae</taxon>
        <taxon>Catellatospora</taxon>
    </lineage>
</organism>
<evidence type="ECO:0000313" key="3">
    <source>
        <dbReference type="Proteomes" id="UP000601223"/>
    </source>
</evidence>
<dbReference type="EMBL" id="BONF01000008">
    <property type="protein sequence ID" value="GIF79843.1"/>
    <property type="molecule type" value="Genomic_DNA"/>
</dbReference>
<protein>
    <submittedName>
        <fullName evidence="2">Uncharacterized protein</fullName>
    </submittedName>
</protein>
<dbReference type="AlphaFoldDB" id="A0A8J3NHI9"/>
<keyword evidence="3" id="KW-1185">Reference proteome</keyword>
<proteinExistence type="predicted"/>
<gene>
    <name evidence="2" type="ORF">Cba03nite_11920</name>
</gene>
<sequence>MSAETTATRPPATLYGAVALVVLQAVAVTVLAAALVYADFTASATDLRLAAGVTVFALAIAAWLGAVAWGLLRRRPGVRGPGLALELMITAPAFFMINGGMPAAGWAVMGSALAVIGLVLAPATTRWLGWRERA</sequence>
<dbReference type="Proteomes" id="UP000601223">
    <property type="component" value="Unassembled WGS sequence"/>
</dbReference>
<evidence type="ECO:0000313" key="2">
    <source>
        <dbReference type="EMBL" id="GIF79843.1"/>
    </source>
</evidence>
<feature type="transmembrane region" description="Helical" evidence="1">
    <location>
        <begin position="83"/>
        <end position="101"/>
    </location>
</feature>